<accession>A0ABZ2KHQ1</accession>
<evidence type="ECO:0000256" key="2">
    <source>
        <dbReference type="SAM" id="SignalP"/>
    </source>
</evidence>
<feature type="region of interest" description="Disordered" evidence="1">
    <location>
        <begin position="206"/>
        <end position="253"/>
    </location>
</feature>
<dbReference type="EMBL" id="CP089982">
    <property type="protein sequence ID" value="WXA98217.1"/>
    <property type="molecule type" value="Genomic_DNA"/>
</dbReference>
<organism evidence="3 4">
    <name type="scientific">Pendulispora brunnea</name>
    <dbReference type="NCBI Taxonomy" id="2905690"/>
    <lineage>
        <taxon>Bacteria</taxon>
        <taxon>Pseudomonadati</taxon>
        <taxon>Myxococcota</taxon>
        <taxon>Myxococcia</taxon>
        <taxon>Myxococcales</taxon>
        <taxon>Sorangiineae</taxon>
        <taxon>Pendulisporaceae</taxon>
        <taxon>Pendulispora</taxon>
    </lineage>
</organism>
<feature type="compositionally biased region" description="Low complexity" evidence="1">
    <location>
        <begin position="227"/>
        <end position="236"/>
    </location>
</feature>
<sequence>MRLRFLLLLIGSLSMYLAFSVLAVACTDTTTLPGIDPITGIQIRSDVITAGKGCGTGDTQVYKYTAVVTDTDGLVRAAATYDCFADGVFQALTQSDSGFLDFNVDVYAFNAKTFGDGSAVAAVVNQVTNTDHQLDRFWAGRTLTFTWDTNCQTTQQSDVEVVAVCEPLRDAGSDGIIVLPASFTRQDGTPAGCNAGAASVRASVRGIPTAQPPPMDAGADASKDAGDAAPSDAGDAGNAGDGGTTPAQGTLFPCPNEVRFTRVKAPADHTIDVELLGVPADAGAPPPSLGRTTCRGSVAPFVSTTATCDPVQ</sequence>
<evidence type="ECO:0000256" key="1">
    <source>
        <dbReference type="SAM" id="MobiDB-lite"/>
    </source>
</evidence>
<dbReference type="Proteomes" id="UP001379533">
    <property type="component" value="Chromosome"/>
</dbReference>
<reference evidence="3 4" key="1">
    <citation type="submission" date="2021-12" db="EMBL/GenBank/DDBJ databases">
        <title>Discovery of the Pendulisporaceae a myxobacterial family with distinct sporulation behavior and unique specialized metabolism.</title>
        <authorList>
            <person name="Garcia R."/>
            <person name="Popoff A."/>
            <person name="Bader C.D."/>
            <person name="Loehr J."/>
            <person name="Walesch S."/>
            <person name="Walt C."/>
            <person name="Boldt J."/>
            <person name="Bunk B."/>
            <person name="Haeckl F.J.F.P.J."/>
            <person name="Gunesch A.P."/>
            <person name="Birkelbach J."/>
            <person name="Nuebel U."/>
            <person name="Pietschmann T."/>
            <person name="Bach T."/>
            <person name="Mueller R."/>
        </authorList>
    </citation>
    <scope>NUCLEOTIDE SEQUENCE [LARGE SCALE GENOMIC DNA]</scope>
    <source>
        <strain evidence="3 4">MSr12523</strain>
    </source>
</reference>
<name>A0ABZ2KHQ1_9BACT</name>
<feature type="signal peptide" evidence="2">
    <location>
        <begin position="1"/>
        <end position="23"/>
    </location>
</feature>
<protein>
    <submittedName>
        <fullName evidence="3">Uncharacterized protein</fullName>
    </submittedName>
</protein>
<gene>
    <name evidence="3" type="ORF">LZC95_15410</name>
</gene>
<proteinExistence type="predicted"/>
<dbReference type="PROSITE" id="PS51257">
    <property type="entry name" value="PROKAR_LIPOPROTEIN"/>
    <property type="match status" value="1"/>
</dbReference>
<keyword evidence="2" id="KW-0732">Signal</keyword>
<feature type="chain" id="PRO_5045309413" evidence="2">
    <location>
        <begin position="24"/>
        <end position="312"/>
    </location>
</feature>
<evidence type="ECO:0000313" key="4">
    <source>
        <dbReference type="Proteomes" id="UP001379533"/>
    </source>
</evidence>
<keyword evidence="4" id="KW-1185">Reference proteome</keyword>
<evidence type="ECO:0000313" key="3">
    <source>
        <dbReference type="EMBL" id="WXA98217.1"/>
    </source>
</evidence>
<dbReference type="RefSeq" id="WP_394848829.1">
    <property type="nucleotide sequence ID" value="NZ_CP089982.1"/>
</dbReference>